<evidence type="ECO:0008006" key="4">
    <source>
        <dbReference type="Google" id="ProtNLM"/>
    </source>
</evidence>
<sequence>MRITRAVFALSIAFLIAFLGCAEVDEPGSPRANVPPETNFVNVPPDSAVIPYLQTLYWYGNDEDGSVVGFEYATPDTTSWIFVETDTTALLIVAADSAEAVAMIDTTLVREIWVRAVDDDDAVDPTPDHRIFTVYTLAPETYISSGLEDNTYFSLPVATPDWPGIRFTFGGLDEDGYIVMYEARQSPPSLPWSETTETYALYQGLTDGDHVFEVRAIDNCSVTDPTPAEVNFKVVQPTLDSSAVLIVDATRTLFTMPIFDTLINKNSTYWNSIGTHLVGESDLVETVDHWDLETQWNLDHSDIEAYGTVIWHNEHINLPAESDLDNHKVLLAEYLSVGGNLILVGPELLLELDQTPGGTTPGTFTHDYLGLSRFTKENNSDFGGAFGQTVAGITFPDLSLSVTKWPFGQFPRVDLVVPLAAGGHTIFGFDDVSPAAPDENLPCGTWYQAETYNSVLLTFPLSLCEEEDLAGRALADLIDNF</sequence>
<reference evidence="2 3" key="1">
    <citation type="journal article" date="2015" name="Microbiome">
        <title>Genomic resolution of linkages in carbon, nitrogen, and sulfur cycling among widespread estuary sediment bacteria.</title>
        <authorList>
            <person name="Baker B.J."/>
            <person name="Lazar C.S."/>
            <person name="Teske A.P."/>
            <person name="Dick G.J."/>
        </authorList>
    </citation>
    <scope>NUCLEOTIDE SEQUENCE [LARGE SCALE GENOMIC DNA]</scope>
    <source>
        <strain evidence="2">DG_24</strain>
    </source>
</reference>
<dbReference type="Gene3D" id="2.60.40.10">
    <property type="entry name" value="Immunoglobulins"/>
    <property type="match status" value="1"/>
</dbReference>
<accession>A0A0S7WV03</accession>
<feature type="signal peptide" evidence="1">
    <location>
        <begin position="1"/>
        <end position="22"/>
    </location>
</feature>
<dbReference type="EMBL" id="LIZS01000008">
    <property type="protein sequence ID" value="KPJ54016.1"/>
    <property type="molecule type" value="Genomic_DNA"/>
</dbReference>
<organism evidence="2 3">
    <name type="scientific">candidate division TA06 bacterium DG_24</name>
    <dbReference type="NCBI Taxonomy" id="1703770"/>
    <lineage>
        <taxon>Bacteria</taxon>
        <taxon>Bacteria division TA06</taxon>
    </lineage>
</organism>
<feature type="chain" id="PRO_5006639659" description="Fibronectin type-III domain-containing protein" evidence="1">
    <location>
        <begin position="23"/>
        <end position="481"/>
    </location>
</feature>
<name>A0A0S7WV03_UNCT6</name>
<comment type="caution">
    <text evidence="2">The sequence shown here is derived from an EMBL/GenBank/DDBJ whole genome shotgun (WGS) entry which is preliminary data.</text>
</comment>
<keyword evidence="1" id="KW-0732">Signal</keyword>
<dbReference type="Proteomes" id="UP000052008">
    <property type="component" value="Unassembled WGS sequence"/>
</dbReference>
<evidence type="ECO:0000313" key="2">
    <source>
        <dbReference type="EMBL" id="KPJ54016.1"/>
    </source>
</evidence>
<evidence type="ECO:0000256" key="1">
    <source>
        <dbReference type="SAM" id="SignalP"/>
    </source>
</evidence>
<dbReference type="STRING" id="1703770.AMJ39_02335"/>
<proteinExistence type="predicted"/>
<protein>
    <recommendedName>
        <fullName evidence="4">Fibronectin type-III domain-containing protein</fullName>
    </recommendedName>
</protein>
<dbReference type="PROSITE" id="PS51257">
    <property type="entry name" value="PROKAR_LIPOPROTEIN"/>
    <property type="match status" value="1"/>
</dbReference>
<evidence type="ECO:0000313" key="3">
    <source>
        <dbReference type="Proteomes" id="UP000052008"/>
    </source>
</evidence>
<gene>
    <name evidence="2" type="ORF">AMJ39_02335</name>
</gene>
<dbReference type="AlphaFoldDB" id="A0A0S7WV03"/>
<dbReference type="InterPro" id="IPR013783">
    <property type="entry name" value="Ig-like_fold"/>
</dbReference>